<evidence type="ECO:0000313" key="2">
    <source>
        <dbReference type="Proteomes" id="UP000012249"/>
    </source>
</evidence>
<proteinExistence type="predicted"/>
<dbReference type="AlphaFoldDB" id="N1UJ07"/>
<sequence length="61" mass="7184">MHEGENFYKTISLSRFLDRLSQSFVFLIPRFLQDSRWDNPLLEKAVNSLDRSVFVFSSSIV</sequence>
<dbReference type="Proteomes" id="UP000012249">
    <property type="component" value="Unassembled WGS sequence"/>
</dbReference>
<name>N1UJ07_9LEPT</name>
<evidence type="ECO:0000313" key="1">
    <source>
        <dbReference type="EMBL" id="EMY16000.1"/>
    </source>
</evidence>
<protein>
    <submittedName>
        <fullName evidence="1">Uncharacterized protein</fullName>
    </submittedName>
</protein>
<dbReference type="EMBL" id="AHMI02000051">
    <property type="protein sequence ID" value="EMY16000.1"/>
    <property type="molecule type" value="Genomic_DNA"/>
</dbReference>
<gene>
    <name evidence="1" type="ORF">LEP1GSC043_4349</name>
</gene>
<accession>N1UJ07</accession>
<comment type="caution">
    <text evidence="1">The sequence shown here is derived from an EMBL/GenBank/DDBJ whole genome shotgun (WGS) entry which is preliminary data.</text>
</comment>
<organism evidence="1 2">
    <name type="scientific">Leptospira weilii str. Ecochallenge</name>
    <dbReference type="NCBI Taxonomy" id="1049986"/>
    <lineage>
        <taxon>Bacteria</taxon>
        <taxon>Pseudomonadati</taxon>
        <taxon>Spirochaetota</taxon>
        <taxon>Spirochaetia</taxon>
        <taxon>Leptospirales</taxon>
        <taxon>Leptospiraceae</taxon>
        <taxon>Leptospira</taxon>
    </lineage>
</organism>
<reference evidence="1 2" key="1">
    <citation type="submission" date="2013-02" db="EMBL/GenBank/DDBJ databases">
        <authorList>
            <person name="Harkins D.M."/>
            <person name="Durkin A.S."/>
            <person name="Brinkac L.M."/>
            <person name="Haft D.H."/>
            <person name="Selengut J.D."/>
            <person name="Sanka R."/>
            <person name="DePew J."/>
            <person name="Purushe J."/>
            <person name="Haake D.A."/>
            <person name="Matsunaga J."/>
            <person name="Vinetz J.M."/>
            <person name="Sutton G.G."/>
            <person name="Nierman W.C."/>
            <person name="Fouts D.E."/>
        </authorList>
    </citation>
    <scope>NUCLEOTIDE SEQUENCE [LARGE SCALE GENOMIC DNA]</scope>
    <source>
        <strain evidence="1 2">Ecochallenge</strain>
    </source>
</reference>